<feature type="domain" description="Activator of Hsp90 ATPase homologue 1/2-like C-terminal" evidence="2">
    <location>
        <begin position="12"/>
        <end position="139"/>
    </location>
</feature>
<evidence type="ECO:0000313" key="4">
    <source>
        <dbReference type="Proteomes" id="UP001258315"/>
    </source>
</evidence>
<dbReference type="InterPro" id="IPR023393">
    <property type="entry name" value="START-like_dom_sf"/>
</dbReference>
<comment type="similarity">
    <text evidence="1">Belongs to the AHA1 family.</text>
</comment>
<organism evidence="3 4">
    <name type="scientific">Mucilaginibacter terrae</name>
    <dbReference type="NCBI Taxonomy" id="1955052"/>
    <lineage>
        <taxon>Bacteria</taxon>
        <taxon>Pseudomonadati</taxon>
        <taxon>Bacteroidota</taxon>
        <taxon>Sphingobacteriia</taxon>
        <taxon>Sphingobacteriales</taxon>
        <taxon>Sphingobacteriaceae</taxon>
        <taxon>Mucilaginibacter</taxon>
    </lineage>
</organism>
<dbReference type="Proteomes" id="UP001258315">
    <property type="component" value="Unassembled WGS sequence"/>
</dbReference>
<comment type="caution">
    <text evidence="3">The sequence shown here is derived from an EMBL/GenBank/DDBJ whole genome shotgun (WGS) entry which is preliminary data.</text>
</comment>
<dbReference type="SUPFAM" id="SSF55961">
    <property type="entry name" value="Bet v1-like"/>
    <property type="match status" value="1"/>
</dbReference>
<evidence type="ECO:0000259" key="2">
    <source>
        <dbReference type="Pfam" id="PF08327"/>
    </source>
</evidence>
<name>A0ABU3GY81_9SPHI</name>
<dbReference type="Gene3D" id="3.30.530.20">
    <property type="match status" value="1"/>
</dbReference>
<evidence type="ECO:0000313" key="3">
    <source>
        <dbReference type="EMBL" id="MDT3404730.1"/>
    </source>
</evidence>
<dbReference type="InterPro" id="IPR013538">
    <property type="entry name" value="ASHA1/2-like_C"/>
</dbReference>
<dbReference type="EMBL" id="JAVLVU010000001">
    <property type="protein sequence ID" value="MDT3404730.1"/>
    <property type="molecule type" value="Genomic_DNA"/>
</dbReference>
<sequence length="141" mass="16178">MNAPYVIERVFNAPASKVWYAITNAYEMKKWYFDLPGFTPEVGYTFSFFGGHEDGIQYKHLCRVTCAIENERLSYTWSYEGYPGESEVVFELFAEGKQTRLKLTHIGLDTFDPGNKDFAASNFASGWEYIISTSLDGYLNK</sequence>
<dbReference type="RefSeq" id="WP_311952346.1">
    <property type="nucleotide sequence ID" value="NZ_JAVLVU010000001.1"/>
</dbReference>
<protein>
    <submittedName>
        <fullName evidence="3">Uncharacterized protein YndB with AHSA1/START domain</fullName>
    </submittedName>
</protein>
<dbReference type="Pfam" id="PF08327">
    <property type="entry name" value="AHSA1"/>
    <property type="match status" value="1"/>
</dbReference>
<keyword evidence="4" id="KW-1185">Reference proteome</keyword>
<evidence type="ECO:0000256" key="1">
    <source>
        <dbReference type="ARBA" id="ARBA00006817"/>
    </source>
</evidence>
<proteinExistence type="inferred from homology"/>
<accession>A0ABU3GY81</accession>
<reference evidence="4" key="1">
    <citation type="submission" date="2023-07" db="EMBL/GenBank/DDBJ databases">
        <title>Functional and genomic diversity of the sorghum phyllosphere microbiome.</title>
        <authorList>
            <person name="Shade A."/>
        </authorList>
    </citation>
    <scope>NUCLEOTIDE SEQUENCE [LARGE SCALE GENOMIC DNA]</scope>
    <source>
        <strain evidence="4">SORGH_AS_0422</strain>
    </source>
</reference>
<dbReference type="CDD" id="cd07814">
    <property type="entry name" value="SRPBCC_CalC_Aha1-like"/>
    <property type="match status" value="1"/>
</dbReference>
<gene>
    <name evidence="3" type="ORF">QE417_003802</name>
</gene>